<protein>
    <recommendedName>
        <fullName evidence="3">S-locus glycoprotein domain-containing protein</fullName>
    </recommendedName>
</protein>
<evidence type="ECO:0000313" key="4">
    <source>
        <dbReference type="EMBL" id="KAF8405878.1"/>
    </source>
</evidence>
<keyword evidence="5" id="KW-1185">Reference proteome</keyword>
<dbReference type="GO" id="GO:0048544">
    <property type="term" value="P:recognition of pollen"/>
    <property type="evidence" value="ECO:0007669"/>
    <property type="project" value="InterPro"/>
</dbReference>
<dbReference type="Pfam" id="PF00954">
    <property type="entry name" value="S_locus_glycop"/>
    <property type="match status" value="1"/>
</dbReference>
<dbReference type="InterPro" id="IPR051343">
    <property type="entry name" value="G-type_lectin_kinases/EP1-like"/>
</dbReference>
<dbReference type="AlphaFoldDB" id="A0A834ZIP5"/>
<keyword evidence="2" id="KW-1015">Disulfide bond</keyword>
<accession>A0A834ZIP5</accession>
<evidence type="ECO:0000256" key="2">
    <source>
        <dbReference type="ARBA" id="ARBA00023157"/>
    </source>
</evidence>
<dbReference type="EMBL" id="JABCRI010000005">
    <property type="protein sequence ID" value="KAF8405878.1"/>
    <property type="molecule type" value="Genomic_DNA"/>
</dbReference>
<name>A0A834ZIP5_TETSI</name>
<evidence type="ECO:0000259" key="3">
    <source>
        <dbReference type="Pfam" id="PF00954"/>
    </source>
</evidence>
<evidence type="ECO:0000256" key="1">
    <source>
        <dbReference type="ARBA" id="ARBA00022729"/>
    </source>
</evidence>
<reference evidence="4 5" key="1">
    <citation type="submission" date="2020-04" db="EMBL/GenBank/DDBJ databases">
        <title>Plant Genome Project.</title>
        <authorList>
            <person name="Zhang R.-G."/>
        </authorList>
    </citation>
    <scope>NUCLEOTIDE SEQUENCE [LARGE SCALE GENOMIC DNA]</scope>
    <source>
        <strain evidence="4">YNK0</strain>
        <tissue evidence="4">Leaf</tissue>
    </source>
</reference>
<organism evidence="4 5">
    <name type="scientific">Tetracentron sinense</name>
    <name type="common">Spur-leaf</name>
    <dbReference type="NCBI Taxonomy" id="13715"/>
    <lineage>
        <taxon>Eukaryota</taxon>
        <taxon>Viridiplantae</taxon>
        <taxon>Streptophyta</taxon>
        <taxon>Embryophyta</taxon>
        <taxon>Tracheophyta</taxon>
        <taxon>Spermatophyta</taxon>
        <taxon>Magnoliopsida</taxon>
        <taxon>Trochodendrales</taxon>
        <taxon>Trochodendraceae</taxon>
        <taxon>Tetracentron</taxon>
    </lineage>
</organism>
<dbReference type="PANTHER" id="PTHR47976">
    <property type="entry name" value="G-TYPE LECTIN S-RECEPTOR-LIKE SERINE/THREONINE-PROTEIN KINASE SD2-5"/>
    <property type="match status" value="1"/>
</dbReference>
<evidence type="ECO:0000313" key="5">
    <source>
        <dbReference type="Proteomes" id="UP000655225"/>
    </source>
</evidence>
<sequence length="377" mass="42381">MSMWWRSAWWRSASSSMRSTKGEELNWTDQGGLFSLSVTASHGLIASIGSNPPQVYYNPANWGPKQSKEASYAKFLNGSLALFILSAEPKWPDDEITVPPASSSQVMKFGSDGHLRIYDWTEEEVDWKEVADLLTGDIGECEYPMVCGNYGICSKGECSCPEAKYFRPILERQPNLGCSQVTPLSCGASQNHILLELKDITYFSFTSKIIVEHKRISPPSPAGEPAFTANRASASMRASSKLAISSIIFPSPVSLLDQLRFTSLARTVHSSDELQPLQRPTLINIIFDLHLRRSATLPISQFRPATHLFRYGVFQSLQEKQDLITDRPLRPNVNPTISVHFHHLRLFFPASFIFFDFPHPSSHPHFACNQFFSLTLY</sequence>
<proteinExistence type="predicted"/>
<feature type="domain" description="S-locus glycoprotein" evidence="3">
    <location>
        <begin position="104"/>
        <end position="161"/>
    </location>
</feature>
<dbReference type="InterPro" id="IPR000858">
    <property type="entry name" value="S_locus_glycoprot_dom"/>
</dbReference>
<dbReference type="Proteomes" id="UP000655225">
    <property type="component" value="Unassembled WGS sequence"/>
</dbReference>
<dbReference type="PANTHER" id="PTHR47976:SF30">
    <property type="entry name" value="RECEPTOR-LIKE SERINE_THREONINE-PROTEIN KINASE"/>
    <property type="match status" value="1"/>
</dbReference>
<comment type="caution">
    <text evidence="4">The sequence shown here is derived from an EMBL/GenBank/DDBJ whole genome shotgun (WGS) entry which is preliminary data.</text>
</comment>
<gene>
    <name evidence="4" type="ORF">HHK36_007956</name>
</gene>
<keyword evidence="1" id="KW-0732">Signal</keyword>
<dbReference type="OrthoDB" id="4062651at2759"/>